<dbReference type="OrthoDB" id="3193269at2"/>
<dbReference type="SMART" id="SM00382">
    <property type="entry name" value="AAA"/>
    <property type="match status" value="1"/>
</dbReference>
<dbReference type="Gene3D" id="3.40.50.300">
    <property type="entry name" value="P-loop containing nucleotide triphosphate hydrolases"/>
    <property type="match status" value="1"/>
</dbReference>
<dbReference type="InterPro" id="IPR003593">
    <property type="entry name" value="AAA+_ATPase"/>
</dbReference>
<name>A0A1W1IFQ6_9LACT</name>
<evidence type="ECO:0000313" key="2">
    <source>
        <dbReference type="EMBL" id="SLM51850.1"/>
    </source>
</evidence>
<dbReference type="Pfam" id="PF09848">
    <property type="entry name" value="SLFN-g3_helicase"/>
    <property type="match status" value="1"/>
</dbReference>
<accession>A0A1W1IFQ6</accession>
<evidence type="ECO:0000313" key="3">
    <source>
        <dbReference type="Proteomes" id="UP000195985"/>
    </source>
</evidence>
<dbReference type="InterPro" id="IPR000305">
    <property type="entry name" value="GIY-YIG_endonuc"/>
</dbReference>
<gene>
    <name evidence="2" type="ORF">TPAS_1530</name>
</gene>
<dbReference type="Proteomes" id="UP000195985">
    <property type="component" value="Unassembled WGS sequence"/>
</dbReference>
<dbReference type="CDD" id="cd10439">
    <property type="entry name" value="GIY-YIG_COG3410"/>
    <property type="match status" value="1"/>
</dbReference>
<organism evidence="2 3">
    <name type="scientific">Trichococcus pasteurii</name>
    <dbReference type="NCBI Taxonomy" id="43064"/>
    <lineage>
        <taxon>Bacteria</taxon>
        <taxon>Bacillati</taxon>
        <taxon>Bacillota</taxon>
        <taxon>Bacilli</taxon>
        <taxon>Lactobacillales</taxon>
        <taxon>Carnobacteriaceae</taxon>
        <taxon>Trichococcus</taxon>
    </lineage>
</organism>
<keyword evidence="3" id="KW-1185">Reference proteome</keyword>
<sequence length="588" mass="67880">MEHISAPIIYELDYSSEGIQDFDSRVQEIVGKDAKYLLHYPTVYIVNDKNKEKQFSVYIGETSDIKKRTIQHLTVDPKTRSDWENLAISESSKMYVIGHDHFNKSLTLDIENKLMLYMSSIENVDAVYNRRTNQQNDYFTSHEVDKIFSKIWRGLQKKNKELFPVEQIIRDSAIFKASPFHKLTEEQIRTKDFITLRIMQALTKGETGQLILVTGEAGSGKTVLMSSLFYELNQLSKDDPENLIFKDTKNFLLVNHEQQLKVYQQIATKLGIYSKKQPDLVSKPTPFINNHGPEDKVDVVIVDEAHLLWTQGKQSYRGKNQLHDLLERAKVVVAVFDQNQVLSTQQYWEYEELMSLQHEAQLNGNLMYLSNQMRINSDKATVNWIRSLIDEQEVGKIPVDSKNYDIQVFTSPEELHAAIKAKAESQDSGISRLTATFDWDYVDKRKPEGEDYWYVRVGDWKLPWNLQLPVASKKQSIKNKHLSWAEQEQTVDEVGSTFTVQGFDLNYAGVIIGPSVKYRNGKIIFDRQESKNKKATQKRSLKDGSKEYFSDTLLKNELNVLLTRGVNGLYLFAVDEELQQALMDARKG</sequence>
<feature type="domain" description="GIY-YIG" evidence="1">
    <location>
        <begin position="39"/>
        <end position="124"/>
    </location>
</feature>
<dbReference type="AlphaFoldDB" id="A0A1W1IFQ6"/>
<dbReference type="InterPro" id="IPR027417">
    <property type="entry name" value="P-loop_NTPase"/>
</dbReference>
<dbReference type="InterPro" id="IPR018647">
    <property type="entry name" value="SLFN_3-like_DNA/RNA_helicase"/>
</dbReference>
<protein>
    <recommendedName>
        <fullName evidence="1">GIY-YIG domain-containing protein</fullName>
    </recommendedName>
</protein>
<evidence type="ECO:0000259" key="1">
    <source>
        <dbReference type="PROSITE" id="PS50164"/>
    </source>
</evidence>
<dbReference type="STRING" id="43064.SAMN04488086_10670"/>
<dbReference type="RefSeq" id="WP_086942654.1">
    <property type="nucleotide sequence ID" value="NZ_FONM01000006.1"/>
</dbReference>
<reference evidence="3" key="1">
    <citation type="submission" date="2016-04" db="EMBL/GenBank/DDBJ databases">
        <authorList>
            <person name="Strepis N."/>
        </authorList>
    </citation>
    <scope>NUCLEOTIDE SEQUENCE [LARGE SCALE GENOMIC DNA]</scope>
</reference>
<dbReference type="EMBL" id="FWEY01000003">
    <property type="protein sequence ID" value="SLM51850.1"/>
    <property type="molecule type" value="Genomic_DNA"/>
</dbReference>
<dbReference type="PROSITE" id="PS50164">
    <property type="entry name" value="GIY_YIG"/>
    <property type="match status" value="1"/>
</dbReference>
<dbReference type="SUPFAM" id="SSF52540">
    <property type="entry name" value="P-loop containing nucleoside triphosphate hydrolases"/>
    <property type="match status" value="1"/>
</dbReference>
<proteinExistence type="predicted"/>